<evidence type="ECO:0000259" key="2">
    <source>
        <dbReference type="Pfam" id="PF00174"/>
    </source>
</evidence>
<dbReference type="SUPFAM" id="SSF56524">
    <property type="entry name" value="Oxidoreductase molybdopterin-binding domain"/>
    <property type="match status" value="1"/>
</dbReference>
<feature type="transmembrane region" description="Helical" evidence="1">
    <location>
        <begin position="178"/>
        <end position="196"/>
    </location>
</feature>
<dbReference type="Gene3D" id="2.60.40.650">
    <property type="match status" value="1"/>
</dbReference>
<feature type="domain" description="Oxidoreductase molybdopterin-binding" evidence="2">
    <location>
        <begin position="254"/>
        <end position="408"/>
    </location>
</feature>
<accession>A0ABS7ZE13</accession>
<feature type="transmembrane region" description="Helical" evidence="1">
    <location>
        <begin position="131"/>
        <end position="148"/>
    </location>
</feature>
<dbReference type="EMBL" id="JAIXCQ010000004">
    <property type="protein sequence ID" value="MCA5893276.1"/>
    <property type="molecule type" value="Genomic_DNA"/>
</dbReference>
<comment type="caution">
    <text evidence="3">The sequence shown here is derived from an EMBL/GenBank/DDBJ whole genome shotgun (WGS) entry which is preliminary data.</text>
</comment>
<keyword evidence="4" id="KW-1185">Reference proteome</keyword>
<reference evidence="3 4" key="1">
    <citation type="submission" date="2021-09" db="EMBL/GenBank/DDBJ databases">
        <title>Isoptericola luteus sp. nov., a novel bacterium isolated from Harbin, the capital city of Heilongjiang province.</title>
        <authorList>
            <person name="Li J."/>
        </authorList>
    </citation>
    <scope>NUCLEOTIDE SEQUENCE [LARGE SCALE GENOMIC DNA]</scope>
    <source>
        <strain evidence="3 4">NEAU-Y5</strain>
    </source>
</reference>
<protein>
    <submittedName>
        <fullName evidence="3">Molybdopterin-dependent oxidoreductase</fullName>
    </submittedName>
</protein>
<dbReference type="Gene3D" id="3.90.420.10">
    <property type="entry name" value="Oxidoreductase, molybdopterin-binding domain"/>
    <property type="match status" value="1"/>
</dbReference>
<dbReference type="InterPro" id="IPR000572">
    <property type="entry name" value="OxRdtase_Mopterin-bd_dom"/>
</dbReference>
<dbReference type="Proteomes" id="UP001319870">
    <property type="component" value="Unassembled WGS sequence"/>
</dbReference>
<dbReference type="InterPro" id="IPR036374">
    <property type="entry name" value="OxRdtase_Mopterin-bd_sf"/>
</dbReference>
<feature type="transmembrane region" description="Helical" evidence="1">
    <location>
        <begin position="107"/>
        <end position="125"/>
    </location>
</feature>
<sequence>MTTEPGVTPHAGAPRARTGWWAALAGVVAAGAGLALAELLAAFVDPASSPVLAGGAAVVDAVPGWLKDLAVAWFGTADKAVLLGTMGVVLAAGAALAGWLELRRPPAGAVLLGAVGVLAAVVAAARPAAGVLWAVPSLVGVGVGVLLLRRLVRELRPRDRTPLVGLWSGSQDAPDRRTFLLLAGLTAAGAVVALGASRAVSAGSRAVDAVRRAIRLPAAAKAAPAVPAGAELGIDGLDPYVTPNESFYRIDTALRVPQVAPDDWSLTVTGLVDEPFTITWDDLLALPLEEHFVTLACVSNQVGGDLIGNALWLGHPVRELLARARPRAGADMVLSRSTDGFTAGTPLAVLQEADRACLLAVGMNGEPLPAEHGFPARLVVPGLYGYVSATKWVTELKVTRFADEQGYWTPRGWSALGPVKLSSRIDVPRPGDDLAAGRVTLAGVAWAQHTGIAGVEVRVDDGAWVAADLADTVGPDTWRQWRLDWDAPPGDHLVAVRATDTDGVVQVEALAPPAPDGATGWHTIELTIT</sequence>
<dbReference type="RefSeq" id="WP_225565186.1">
    <property type="nucleotide sequence ID" value="NZ_JAIXCQ010000004.1"/>
</dbReference>
<dbReference type="Pfam" id="PF00174">
    <property type="entry name" value="Oxidored_molyb"/>
    <property type="match status" value="1"/>
</dbReference>
<dbReference type="PANTHER" id="PTHR19372">
    <property type="entry name" value="SULFITE REDUCTASE"/>
    <property type="match status" value="1"/>
</dbReference>
<keyword evidence="1" id="KW-1133">Transmembrane helix</keyword>
<evidence type="ECO:0000313" key="4">
    <source>
        <dbReference type="Proteomes" id="UP001319870"/>
    </source>
</evidence>
<name>A0ABS7ZE13_9MICO</name>
<proteinExistence type="predicted"/>
<dbReference type="InterPro" id="IPR014756">
    <property type="entry name" value="Ig_E-set"/>
</dbReference>
<keyword evidence="1" id="KW-0812">Transmembrane</keyword>
<keyword evidence="1" id="KW-0472">Membrane</keyword>
<feature type="transmembrane region" description="Helical" evidence="1">
    <location>
        <begin position="20"/>
        <end position="44"/>
    </location>
</feature>
<feature type="transmembrane region" description="Helical" evidence="1">
    <location>
        <begin position="80"/>
        <end position="100"/>
    </location>
</feature>
<dbReference type="PANTHER" id="PTHR19372:SF7">
    <property type="entry name" value="SULFITE OXIDASE, MITOCHONDRIAL"/>
    <property type="match status" value="1"/>
</dbReference>
<evidence type="ECO:0000256" key="1">
    <source>
        <dbReference type="SAM" id="Phobius"/>
    </source>
</evidence>
<gene>
    <name evidence="3" type="ORF">LEP48_07870</name>
</gene>
<dbReference type="SUPFAM" id="SSF81296">
    <property type="entry name" value="E set domains"/>
    <property type="match status" value="1"/>
</dbReference>
<organism evidence="3 4">
    <name type="scientific">Isoptericola luteus</name>
    <dbReference type="NCBI Taxonomy" id="2879484"/>
    <lineage>
        <taxon>Bacteria</taxon>
        <taxon>Bacillati</taxon>
        <taxon>Actinomycetota</taxon>
        <taxon>Actinomycetes</taxon>
        <taxon>Micrococcales</taxon>
        <taxon>Promicromonosporaceae</taxon>
        <taxon>Isoptericola</taxon>
    </lineage>
</organism>
<evidence type="ECO:0000313" key="3">
    <source>
        <dbReference type="EMBL" id="MCA5893276.1"/>
    </source>
</evidence>